<keyword evidence="7" id="KW-1185">Reference proteome</keyword>
<dbReference type="PANTHER" id="PTHR35529">
    <property type="entry name" value="MANGANESE EFFLUX PUMP MNTP-RELATED"/>
    <property type="match status" value="1"/>
</dbReference>
<gene>
    <name evidence="6" type="ORF">J2Z81_001820</name>
</gene>
<feature type="transmembrane region" description="Helical" evidence="5">
    <location>
        <begin position="6"/>
        <end position="27"/>
    </location>
</feature>
<keyword evidence="3 5" id="KW-1133">Transmembrane helix</keyword>
<evidence type="ECO:0000256" key="2">
    <source>
        <dbReference type="ARBA" id="ARBA00022692"/>
    </source>
</evidence>
<sequence length="208" mass="22085">MLFYTGLLFLVIAVSVDGFSVGVTYGMRNIRVPFFALSIIMICSGIVVSLSMTVGSILGSVISPHLADNIGGIILILLGCFSFFNIIRSKKESNPTESIPEATKKLHHFKTVLKTPDKADIDKSGTISAGEALILGAALALDAFGAGIAAAIIGYSPFLTSIFIALMSGAFLFCGLKIGMILSKNKAMQKMTFIPPLLLILIGTMNIY</sequence>
<feature type="transmembrane region" description="Helical" evidence="5">
    <location>
        <begin position="70"/>
        <end position="87"/>
    </location>
</feature>
<accession>A0ABS4S9U7</accession>
<dbReference type="Proteomes" id="UP001519294">
    <property type="component" value="Unassembled WGS sequence"/>
</dbReference>
<dbReference type="RefSeq" id="WP_226371202.1">
    <property type="nucleotide sequence ID" value="NZ_JAGIKX010000015.1"/>
</dbReference>
<evidence type="ECO:0000256" key="3">
    <source>
        <dbReference type="ARBA" id="ARBA00022989"/>
    </source>
</evidence>
<keyword evidence="2 5" id="KW-0812">Transmembrane</keyword>
<dbReference type="PANTHER" id="PTHR35529:SF2">
    <property type="entry name" value="SPORULATION PROTEIN YTAF-RELATED"/>
    <property type="match status" value="1"/>
</dbReference>
<feature type="transmembrane region" description="Helical" evidence="5">
    <location>
        <begin position="132"/>
        <end position="153"/>
    </location>
</feature>
<dbReference type="NCBIfam" id="TIGR02840">
    <property type="entry name" value="spore_YtaF"/>
    <property type="match status" value="1"/>
</dbReference>
<proteinExistence type="predicted"/>
<reference evidence="6 7" key="1">
    <citation type="submission" date="2021-03" db="EMBL/GenBank/DDBJ databases">
        <title>Genomic Encyclopedia of Type Strains, Phase IV (KMG-IV): sequencing the most valuable type-strain genomes for metagenomic binning, comparative biology and taxonomic classification.</title>
        <authorList>
            <person name="Goeker M."/>
        </authorList>
    </citation>
    <scope>NUCLEOTIDE SEQUENCE [LARGE SCALE GENOMIC DNA]</scope>
    <source>
        <strain evidence="6 7">DSM 25790</strain>
    </source>
</reference>
<name>A0ABS4S9U7_9BACI</name>
<evidence type="ECO:0000313" key="6">
    <source>
        <dbReference type="EMBL" id="MBP2257866.1"/>
    </source>
</evidence>
<dbReference type="InterPro" id="IPR014205">
    <property type="entry name" value="Spore_YtaF"/>
</dbReference>
<organism evidence="6 7">
    <name type="scientific">Virgibacillus alimentarius</name>
    <dbReference type="NCBI Taxonomy" id="698769"/>
    <lineage>
        <taxon>Bacteria</taxon>
        <taxon>Bacillati</taxon>
        <taxon>Bacillota</taxon>
        <taxon>Bacilli</taxon>
        <taxon>Bacillales</taxon>
        <taxon>Bacillaceae</taxon>
        <taxon>Virgibacillus</taxon>
    </lineage>
</organism>
<dbReference type="InterPro" id="IPR003810">
    <property type="entry name" value="Mntp/YtaF"/>
</dbReference>
<evidence type="ECO:0000256" key="1">
    <source>
        <dbReference type="ARBA" id="ARBA00022475"/>
    </source>
</evidence>
<feature type="transmembrane region" description="Helical" evidence="5">
    <location>
        <begin position="159"/>
        <end position="179"/>
    </location>
</feature>
<comment type="caution">
    <text evidence="6">The sequence shown here is derived from an EMBL/GenBank/DDBJ whole genome shotgun (WGS) entry which is preliminary data.</text>
</comment>
<evidence type="ECO:0000256" key="4">
    <source>
        <dbReference type="ARBA" id="ARBA00023136"/>
    </source>
</evidence>
<keyword evidence="4 5" id="KW-0472">Membrane</keyword>
<dbReference type="SUPFAM" id="SSF103473">
    <property type="entry name" value="MFS general substrate transporter"/>
    <property type="match status" value="1"/>
</dbReference>
<keyword evidence="1" id="KW-1003">Cell membrane</keyword>
<evidence type="ECO:0000256" key="5">
    <source>
        <dbReference type="SAM" id="Phobius"/>
    </source>
</evidence>
<protein>
    <submittedName>
        <fullName evidence="6">Sporulation protein YtaF</fullName>
    </submittedName>
</protein>
<dbReference type="Pfam" id="PF02659">
    <property type="entry name" value="Mntp"/>
    <property type="match status" value="2"/>
</dbReference>
<feature type="transmembrane region" description="Helical" evidence="5">
    <location>
        <begin position="34"/>
        <end position="58"/>
    </location>
</feature>
<dbReference type="InterPro" id="IPR036259">
    <property type="entry name" value="MFS_trans_sf"/>
</dbReference>
<dbReference type="EMBL" id="JAGIKX010000015">
    <property type="protein sequence ID" value="MBP2257866.1"/>
    <property type="molecule type" value="Genomic_DNA"/>
</dbReference>
<evidence type="ECO:0000313" key="7">
    <source>
        <dbReference type="Proteomes" id="UP001519294"/>
    </source>
</evidence>